<reference evidence="6" key="1">
    <citation type="submission" date="2020-05" db="EMBL/GenBank/DDBJ databases">
        <title>Phylogenomic resolution of chytrid fungi.</title>
        <authorList>
            <person name="Stajich J.E."/>
            <person name="Amses K."/>
            <person name="Simmons R."/>
            <person name="Seto K."/>
            <person name="Myers J."/>
            <person name="Bonds A."/>
            <person name="Quandt C.A."/>
            <person name="Barry K."/>
            <person name="Liu P."/>
            <person name="Grigoriev I."/>
            <person name="Longcore J.E."/>
            <person name="James T.Y."/>
        </authorList>
    </citation>
    <scope>NUCLEOTIDE SEQUENCE</scope>
    <source>
        <strain evidence="6">JEL0513</strain>
    </source>
</reference>
<dbReference type="FunFam" id="3.40.50.720:FF:000053">
    <property type="entry name" value="Quinone oxidoreductase 1"/>
    <property type="match status" value="1"/>
</dbReference>
<dbReference type="Gene3D" id="3.90.180.10">
    <property type="entry name" value="Medium-chain alcohol dehydrogenases, catalytic domain"/>
    <property type="match status" value="1"/>
</dbReference>
<dbReference type="InterPro" id="IPR011032">
    <property type="entry name" value="GroES-like_sf"/>
</dbReference>
<dbReference type="PANTHER" id="PTHR48106:SF13">
    <property type="entry name" value="QUINONE OXIDOREDUCTASE-RELATED"/>
    <property type="match status" value="1"/>
</dbReference>
<dbReference type="GO" id="GO:0035925">
    <property type="term" value="F:mRNA 3'-UTR AU-rich region binding"/>
    <property type="evidence" value="ECO:0007669"/>
    <property type="project" value="TreeGrafter"/>
</dbReference>
<dbReference type="Pfam" id="PF08240">
    <property type="entry name" value="ADH_N"/>
    <property type="match status" value="1"/>
</dbReference>
<dbReference type="GO" id="GO:0070402">
    <property type="term" value="F:NADPH binding"/>
    <property type="evidence" value="ECO:0007669"/>
    <property type="project" value="TreeGrafter"/>
</dbReference>
<dbReference type="AlphaFoldDB" id="A0AAD5XCZ5"/>
<dbReference type="GO" id="GO:0008270">
    <property type="term" value="F:zinc ion binding"/>
    <property type="evidence" value="ECO:0007669"/>
    <property type="project" value="InterPro"/>
</dbReference>
<accession>A0AAD5XCZ5</accession>
<dbReference type="CDD" id="cd05286">
    <property type="entry name" value="QOR2"/>
    <property type="match status" value="1"/>
</dbReference>
<gene>
    <name evidence="6" type="ORF">HK100_004445</name>
</gene>
<name>A0AAD5XCZ5_9FUNG</name>
<evidence type="ECO:0000313" key="7">
    <source>
        <dbReference type="Proteomes" id="UP001211907"/>
    </source>
</evidence>
<feature type="domain" description="Enoyl reductase (ER)" evidence="5">
    <location>
        <begin position="10"/>
        <end position="319"/>
    </location>
</feature>
<keyword evidence="1" id="KW-0521">NADP</keyword>
<evidence type="ECO:0000256" key="1">
    <source>
        <dbReference type="ARBA" id="ARBA00022857"/>
    </source>
</evidence>
<comment type="caution">
    <text evidence="6">The sequence shown here is derived from an EMBL/GenBank/DDBJ whole genome shotgun (WGS) entry which is preliminary data.</text>
</comment>
<dbReference type="InterPro" id="IPR047618">
    <property type="entry name" value="QOR-like"/>
</dbReference>
<dbReference type="SMART" id="SM00829">
    <property type="entry name" value="PKS_ER"/>
    <property type="match status" value="1"/>
</dbReference>
<evidence type="ECO:0000256" key="4">
    <source>
        <dbReference type="ARBA" id="ARBA00070796"/>
    </source>
</evidence>
<evidence type="ECO:0000313" key="6">
    <source>
        <dbReference type="EMBL" id="KAJ3101981.1"/>
    </source>
</evidence>
<dbReference type="Proteomes" id="UP001211907">
    <property type="component" value="Unassembled WGS sequence"/>
</dbReference>
<evidence type="ECO:0000259" key="5">
    <source>
        <dbReference type="SMART" id="SM00829"/>
    </source>
</evidence>
<dbReference type="InterPro" id="IPR036291">
    <property type="entry name" value="NAD(P)-bd_dom_sf"/>
</dbReference>
<dbReference type="EMBL" id="JADGJH010002193">
    <property type="protein sequence ID" value="KAJ3101981.1"/>
    <property type="molecule type" value="Genomic_DNA"/>
</dbReference>
<sequence>MRAALFRATGPSSVLEYITNASKPIPAPGQLLVRNHFIGINFIDTYHRTGLYKVPLPFIPGREASGIVEALGDGVSGFNIGDRVAYMAGNTCAEYALASIDQIIKVPENIPLDIAAALLLQGCTAMSLVRLAYEVKPGDFVLIHAAAGGTGQLLVQVCKAYGAIVIGTTSSEAKAITAKNAGADHVLLYTKDDVKAEVFKITEGHGVHVVYDGIGKSTFDLSLSCLRRLGTLASFGNASGKVDDIDIMKLVPNAVRLMRPSLFAFIKNRAEFEFLADPLMKLYEEKKVAVHIHKVYDLQEIKRAHDDLEGGKTQGKLLLKV</sequence>
<dbReference type="InterPro" id="IPR013154">
    <property type="entry name" value="ADH-like_N"/>
</dbReference>
<dbReference type="Pfam" id="PF00107">
    <property type="entry name" value="ADH_zinc_N"/>
    <property type="match status" value="1"/>
</dbReference>
<evidence type="ECO:0000256" key="2">
    <source>
        <dbReference type="ARBA" id="ARBA00023002"/>
    </source>
</evidence>
<dbReference type="PROSITE" id="PS01162">
    <property type="entry name" value="QOR_ZETA_CRYSTAL"/>
    <property type="match status" value="1"/>
</dbReference>
<dbReference type="InterPro" id="IPR013149">
    <property type="entry name" value="ADH-like_C"/>
</dbReference>
<keyword evidence="7" id="KW-1185">Reference proteome</keyword>
<keyword evidence="2" id="KW-0560">Oxidoreductase</keyword>
<dbReference type="GO" id="GO:0003960">
    <property type="term" value="F:quinone reductase (NADPH) activity"/>
    <property type="evidence" value="ECO:0007669"/>
    <property type="project" value="InterPro"/>
</dbReference>
<dbReference type="GO" id="GO:0005829">
    <property type="term" value="C:cytosol"/>
    <property type="evidence" value="ECO:0007669"/>
    <property type="project" value="TreeGrafter"/>
</dbReference>
<dbReference type="Gene3D" id="3.40.50.720">
    <property type="entry name" value="NAD(P)-binding Rossmann-like Domain"/>
    <property type="match status" value="1"/>
</dbReference>
<dbReference type="InterPro" id="IPR002364">
    <property type="entry name" value="Quin_OxRdtase/zeta-crystal_CS"/>
</dbReference>
<evidence type="ECO:0000256" key="3">
    <source>
        <dbReference type="ARBA" id="ARBA00043088"/>
    </source>
</evidence>
<proteinExistence type="predicted"/>
<dbReference type="PANTHER" id="PTHR48106">
    <property type="entry name" value="QUINONE OXIDOREDUCTASE PIG3-RELATED"/>
    <property type="match status" value="1"/>
</dbReference>
<organism evidence="6 7">
    <name type="scientific">Physocladia obscura</name>
    <dbReference type="NCBI Taxonomy" id="109957"/>
    <lineage>
        <taxon>Eukaryota</taxon>
        <taxon>Fungi</taxon>
        <taxon>Fungi incertae sedis</taxon>
        <taxon>Chytridiomycota</taxon>
        <taxon>Chytridiomycota incertae sedis</taxon>
        <taxon>Chytridiomycetes</taxon>
        <taxon>Chytridiales</taxon>
        <taxon>Chytriomycetaceae</taxon>
        <taxon>Physocladia</taxon>
    </lineage>
</organism>
<dbReference type="InterPro" id="IPR020843">
    <property type="entry name" value="ER"/>
</dbReference>
<dbReference type="SUPFAM" id="SSF51735">
    <property type="entry name" value="NAD(P)-binding Rossmann-fold domains"/>
    <property type="match status" value="1"/>
</dbReference>
<dbReference type="SUPFAM" id="SSF50129">
    <property type="entry name" value="GroES-like"/>
    <property type="match status" value="1"/>
</dbReference>
<protein>
    <recommendedName>
        <fullName evidence="4">Probable quinone oxidoreductase</fullName>
    </recommendedName>
    <alternativeName>
        <fullName evidence="3">NADPH:quinone reductase</fullName>
    </alternativeName>
</protein>